<accession>A0A6L2N0Q9</accession>
<name>A0A6L2N0Q9_TANCI</name>
<comment type="caution">
    <text evidence="1">The sequence shown here is derived from an EMBL/GenBank/DDBJ whole genome shotgun (WGS) entry which is preliminary data.</text>
</comment>
<proteinExistence type="predicted"/>
<gene>
    <name evidence="1" type="ORF">Tci_051718</name>
</gene>
<reference evidence="1" key="1">
    <citation type="journal article" date="2019" name="Sci. Rep.">
        <title>Draft genome of Tanacetum cinerariifolium, the natural source of mosquito coil.</title>
        <authorList>
            <person name="Yamashiro T."/>
            <person name="Shiraishi A."/>
            <person name="Satake H."/>
            <person name="Nakayama K."/>
        </authorList>
    </citation>
    <scope>NUCLEOTIDE SEQUENCE</scope>
</reference>
<dbReference type="EMBL" id="BKCJ010007936">
    <property type="protein sequence ID" value="GEU79740.1"/>
    <property type="molecule type" value="Genomic_DNA"/>
</dbReference>
<sequence>MSSSVRFLLSDTPLCWGVYGGDYWLSISREDNLGLSESHTSNIRNLILRVIHKMITYGLCQRTTVYDKMKRKGAGIQKASQISCGQFISQLARKYRVLIEDVLRSLSAPVYSRDLDSTTIRDLIGSEGKLIPEDPQPGMPRVVIPRPPRACMQDLYDRMGRMEIRQDAIERMKYRQSYH</sequence>
<protein>
    <submittedName>
        <fullName evidence="1">Uncharacterized protein</fullName>
    </submittedName>
</protein>
<organism evidence="1">
    <name type="scientific">Tanacetum cinerariifolium</name>
    <name type="common">Dalmatian daisy</name>
    <name type="synonym">Chrysanthemum cinerariifolium</name>
    <dbReference type="NCBI Taxonomy" id="118510"/>
    <lineage>
        <taxon>Eukaryota</taxon>
        <taxon>Viridiplantae</taxon>
        <taxon>Streptophyta</taxon>
        <taxon>Embryophyta</taxon>
        <taxon>Tracheophyta</taxon>
        <taxon>Spermatophyta</taxon>
        <taxon>Magnoliopsida</taxon>
        <taxon>eudicotyledons</taxon>
        <taxon>Gunneridae</taxon>
        <taxon>Pentapetalae</taxon>
        <taxon>asterids</taxon>
        <taxon>campanulids</taxon>
        <taxon>Asterales</taxon>
        <taxon>Asteraceae</taxon>
        <taxon>Asteroideae</taxon>
        <taxon>Anthemideae</taxon>
        <taxon>Anthemidinae</taxon>
        <taxon>Tanacetum</taxon>
    </lineage>
</organism>
<dbReference type="AlphaFoldDB" id="A0A6L2N0Q9"/>
<evidence type="ECO:0000313" key="1">
    <source>
        <dbReference type="EMBL" id="GEU79740.1"/>
    </source>
</evidence>